<reference evidence="1" key="3">
    <citation type="submission" date="2018-05" db="EMBL/GenBank/DDBJ databases">
        <title>OgluRS3 (Oryza glumaepatula Reference Sequence Version 3).</title>
        <authorList>
            <person name="Zhang J."/>
            <person name="Kudrna D."/>
            <person name="Lee S."/>
            <person name="Talag J."/>
            <person name="Welchert J."/>
            <person name="Wing R.A."/>
        </authorList>
    </citation>
    <scope>NUCLEOTIDE SEQUENCE [LARGE SCALE GENOMIC DNA]</scope>
</reference>
<name>A0A0D9Y6G6_9ORYZ</name>
<reference evidence="1" key="2">
    <citation type="submission" date="2015-04" db="UniProtKB">
        <authorList>
            <consortium name="EnsemblPlants"/>
        </authorList>
    </citation>
    <scope>IDENTIFICATION</scope>
</reference>
<reference evidence="1" key="1">
    <citation type="submission" date="2013-08" db="EMBL/GenBank/DDBJ databases">
        <title>Oryza genome evolution.</title>
        <authorList>
            <person name="Wing R.A."/>
            <person name="Panaud O."/>
            <person name="Oliveira A.C."/>
        </authorList>
    </citation>
    <scope>NUCLEOTIDE SEQUENCE</scope>
</reference>
<accession>A0A0D9Y6G6</accession>
<dbReference type="Proteomes" id="UP000026961">
    <property type="component" value="Chromosome 1"/>
</dbReference>
<keyword evidence="2" id="KW-1185">Reference proteome</keyword>
<sequence>MAVCNRQGVWLLDPFVSVDLHGGPLCAGSHDAALIPFPSSYAPVVKEAGNNSASLAFCRLLLYVITTNGMRLGAEADSGVAAAPWFRIGGYKENKEEEDRIRVPSSGLCTQELLARFSLHFSLNSIGDDEQPTTMEINYYYYKRKGACAPICAPLRCIVATTVRRGQDKRGANSRGWSRCAHLQRIVRMHVLMDMLTDLREICLCGYMVCGALGLLDLSYRDVLVDMWFELIFRFSLHFSLSSIGDDEQPTTMEINYYYYKRKGACAPIASLWASLHYIVAMTVRRGHDRRGATRSGWSRCARLQKIMRRYVLVDIWFAVFWRCWSCSVDMWFEVLWSS</sequence>
<dbReference type="EnsemblPlants" id="OGLUM01G11920.1">
    <property type="protein sequence ID" value="OGLUM01G11920.1"/>
    <property type="gene ID" value="OGLUM01G11920"/>
</dbReference>
<protein>
    <submittedName>
        <fullName evidence="1">Uncharacterized protein</fullName>
    </submittedName>
</protein>
<evidence type="ECO:0000313" key="1">
    <source>
        <dbReference type="EnsemblPlants" id="OGLUM01G11920.1"/>
    </source>
</evidence>
<evidence type="ECO:0000313" key="2">
    <source>
        <dbReference type="Proteomes" id="UP000026961"/>
    </source>
</evidence>
<dbReference type="Gramene" id="OGLUM01G11920.1">
    <property type="protein sequence ID" value="OGLUM01G11920.1"/>
    <property type="gene ID" value="OGLUM01G11920"/>
</dbReference>
<dbReference type="AlphaFoldDB" id="A0A0D9Y6G6"/>
<proteinExistence type="predicted"/>
<organism evidence="1">
    <name type="scientific">Oryza glumipatula</name>
    <dbReference type="NCBI Taxonomy" id="40148"/>
    <lineage>
        <taxon>Eukaryota</taxon>
        <taxon>Viridiplantae</taxon>
        <taxon>Streptophyta</taxon>
        <taxon>Embryophyta</taxon>
        <taxon>Tracheophyta</taxon>
        <taxon>Spermatophyta</taxon>
        <taxon>Magnoliopsida</taxon>
        <taxon>Liliopsida</taxon>
        <taxon>Poales</taxon>
        <taxon>Poaceae</taxon>
        <taxon>BOP clade</taxon>
        <taxon>Oryzoideae</taxon>
        <taxon>Oryzeae</taxon>
        <taxon>Oryzinae</taxon>
        <taxon>Oryza</taxon>
    </lineage>
</organism>